<organism evidence="3 4">
    <name type="scientific">Candidatus Glassbacteria bacterium GWA2_58_10</name>
    <dbReference type="NCBI Taxonomy" id="1817865"/>
    <lineage>
        <taxon>Bacteria</taxon>
        <taxon>Candidatus Glassiibacteriota</taxon>
    </lineage>
</organism>
<dbReference type="AlphaFoldDB" id="A0A1F5YEN6"/>
<evidence type="ECO:0000256" key="1">
    <source>
        <dbReference type="ARBA" id="ARBA00022676"/>
    </source>
</evidence>
<evidence type="ECO:0008006" key="5">
    <source>
        <dbReference type="Google" id="ProtNLM"/>
    </source>
</evidence>
<evidence type="ECO:0000313" key="3">
    <source>
        <dbReference type="EMBL" id="OGF98603.1"/>
    </source>
</evidence>
<dbReference type="PROSITE" id="PS51257">
    <property type="entry name" value="PROKAR_LIPOPROTEIN"/>
    <property type="match status" value="1"/>
</dbReference>
<comment type="caution">
    <text evidence="3">The sequence shown here is derived from an EMBL/GenBank/DDBJ whole genome shotgun (WGS) entry which is preliminary data.</text>
</comment>
<keyword evidence="1" id="KW-0328">Glycosyltransferase</keyword>
<dbReference type="PANTHER" id="PTHR30160:SF15">
    <property type="entry name" value="GLYCOSYLTRANSFERASE HI_0523-RELATED"/>
    <property type="match status" value="1"/>
</dbReference>
<dbReference type="InterPro" id="IPR051199">
    <property type="entry name" value="LPS_LOS_Heptosyltrfase"/>
</dbReference>
<keyword evidence="2" id="KW-0808">Transferase</keyword>
<sequence>MPGSGKNISRVLLVRNDRIGDLVLTTPAFAALSACLPGARIDLLCSSYAEPVVRGNPYLHEVLTDRGVHDSGDLKELVELVAERNYDCAVVMVHSLKNARLARKARIPLRIGPLVRWYEPLFYNRAIRQRRSLAEKSEALYNLELLAPLGVAAAELPPTLVIPTTEGTARAKEIVEKKFPAAGKDPLVVVHPGMGGSALNWPEDLWEELVRLLAGEGRFRVLVTGSEEEIRLVDRISGGQPQVSRPAQVQTALSLEDFIGLLGLCSAVVAPSTGPLHLAAALGVPVVAGIYSPVRAQHPRRWGPLGRGTIRTFIPDVQCPGTLKCSSEKCPLFPCMELIEPVEVLRFILSALKLEG</sequence>
<gene>
    <name evidence="3" type="ORF">A2Z86_10145</name>
</gene>
<dbReference type="GO" id="GO:0008713">
    <property type="term" value="F:ADP-heptose-lipopolysaccharide heptosyltransferase activity"/>
    <property type="evidence" value="ECO:0007669"/>
    <property type="project" value="TreeGrafter"/>
</dbReference>
<accession>A0A1F5YEN6</accession>
<dbReference type="InterPro" id="IPR002201">
    <property type="entry name" value="Glyco_trans_9"/>
</dbReference>
<dbReference type="Proteomes" id="UP000176992">
    <property type="component" value="Unassembled WGS sequence"/>
</dbReference>
<reference evidence="3 4" key="1">
    <citation type="journal article" date="2016" name="Nat. Commun.">
        <title>Thousands of microbial genomes shed light on interconnected biogeochemical processes in an aquifer system.</title>
        <authorList>
            <person name="Anantharaman K."/>
            <person name="Brown C.T."/>
            <person name="Hug L.A."/>
            <person name="Sharon I."/>
            <person name="Castelle C.J."/>
            <person name="Probst A.J."/>
            <person name="Thomas B.C."/>
            <person name="Singh A."/>
            <person name="Wilkins M.J."/>
            <person name="Karaoz U."/>
            <person name="Brodie E.L."/>
            <person name="Williams K.H."/>
            <person name="Hubbard S.S."/>
            <person name="Banfield J.F."/>
        </authorList>
    </citation>
    <scope>NUCLEOTIDE SEQUENCE [LARGE SCALE GENOMIC DNA]</scope>
</reference>
<dbReference type="CDD" id="cd03789">
    <property type="entry name" value="GT9_LPS_heptosyltransferase"/>
    <property type="match status" value="1"/>
</dbReference>
<evidence type="ECO:0000256" key="2">
    <source>
        <dbReference type="ARBA" id="ARBA00022679"/>
    </source>
</evidence>
<dbReference type="Gene3D" id="3.40.50.2000">
    <property type="entry name" value="Glycogen Phosphorylase B"/>
    <property type="match status" value="2"/>
</dbReference>
<dbReference type="GO" id="GO:0005829">
    <property type="term" value="C:cytosol"/>
    <property type="evidence" value="ECO:0007669"/>
    <property type="project" value="TreeGrafter"/>
</dbReference>
<evidence type="ECO:0000313" key="4">
    <source>
        <dbReference type="Proteomes" id="UP000176992"/>
    </source>
</evidence>
<dbReference type="Pfam" id="PF01075">
    <property type="entry name" value="Glyco_transf_9"/>
    <property type="match status" value="1"/>
</dbReference>
<name>A0A1F5YEN6_9BACT</name>
<dbReference type="SUPFAM" id="SSF53756">
    <property type="entry name" value="UDP-Glycosyltransferase/glycogen phosphorylase"/>
    <property type="match status" value="1"/>
</dbReference>
<protein>
    <recommendedName>
        <fullName evidence="5">Lipopolysaccharide heptosyltransferase II</fullName>
    </recommendedName>
</protein>
<dbReference type="GO" id="GO:0009244">
    <property type="term" value="P:lipopolysaccharide core region biosynthetic process"/>
    <property type="evidence" value="ECO:0007669"/>
    <property type="project" value="TreeGrafter"/>
</dbReference>
<proteinExistence type="predicted"/>
<dbReference type="EMBL" id="MFIV01000076">
    <property type="protein sequence ID" value="OGF98603.1"/>
    <property type="molecule type" value="Genomic_DNA"/>
</dbReference>
<dbReference type="PANTHER" id="PTHR30160">
    <property type="entry name" value="TETRAACYLDISACCHARIDE 4'-KINASE-RELATED"/>
    <property type="match status" value="1"/>
</dbReference>